<reference evidence="2" key="1">
    <citation type="submission" date="2021-12" db="EMBL/GenBank/DDBJ databases">
        <title>Convergent genome expansion in fungi linked to evolution of root-endophyte symbiosis.</title>
        <authorList>
            <consortium name="DOE Joint Genome Institute"/>
            <person name="Ke Y.-H."/>
            <person name="Bonito G."/>
            <person name="Liao H.-L."/>
            <person name="Looney B."/>
            <person name="Rojas-Flechas A."/>
            <person name="Nash J."/>
            <person name="Hameed K."/>
            <person name="Schadt C."/>
            <person name="Martin F."/>
            <person name="Crous P.W."/>
            <person name="Miettinen O."/>
            <person name="Magnuson J.K."/>
            <person name="Labbe J."/>
            <person name="Jacobson D."/>
            <person name="Doktycz M.J."/>
            <person name="Veneault-Fourrey C."/>
            <person name="Kuo A."/>
            <person name="Mondo S."/>
            <person name="Calhoun S."/>
            <person name="Riley R."/>
            <person name="Ohm R."/>
            <person name="LaButti K."/>
            <person name="Andreopoulos B."/>
            <person name="Pangilinan J."/>
            <person name="Nolan M."/>
            <person name="Tritt A."/>
            <person name="Clum A."/>
            <person name="Lipzen A."/>
            <person name="Daum C."/>
            <person name="Barry K."/>
            <person name="Grigoriev I.V."/>
            <person name="Vilgalys R."/>
        </authorList>
    </citation>
    <scope>NUCLEOTIDE SEQUENCE</scope>
    <source>
        <strain evidence="2">PMI_201</strain>
    </source>
</reference>
<dbReference type="AlphaFoldDB" id="A0AAD4Q332"/>
<feature type="compositionally biased region" description="Basic and acidic residues" evidence="1">
    <location>
        <begin position="179"/>
        <end position="200"/>
    </location>
</feature>
<feature type="compositionally biased region" description="Low complexity" evidence="1">
    <location>
        <begin position="467"/>
        <end position="476"/>
    </location>
</feature>
<organism evidence="2 3">
    <name type="scientific">Talaromyces proteolyticus</name>
    <dbReference type="NCBI Taxonomy" id="1131652"/>
    <lineage>
        <taxon>Eukaryota</taxon>
        <taxon>Fungi</taxon>
        <taxon>Dikarya</taxon>
        <taxon>Ascomycota</taxon>
        <taxon>Pezizomycotina</taxon>
        <taxon>Eurotiomycetes</taxon>
        <taxon>Eurotiomycetidae</taxon>
        <taxon>Eurotiales</taxon>
        <taxon>Trichocomaceae</taxon>
        <taxon>Talaromyces</taxon>
        <taxon>Talaromyces sect. Bacilispori</taxon>
    </lineage>
</organism>
<dbReference type="GO" id="GO:1990334">
    <property type="term" value="C:Bfa1-Bub2 complex"/>
    <property type="evidence" value="ECO:0007669"/>
    <property type="project" value="InterPro"/>
</dbReference>
<feature type="region of interest" description="Disordered" evidence="1">
    <location>
        <begin position="394"/>
        <end position="624"/>
    </location>
</feature>
<name>A0AAD4Q332_9EURO</name>
<feature type="compositionally biased region" description="Basic and acidic residues" evidence="1">
    <location>
        <begin position="399"/>
        <end position="409"/>
    </location>
</feature>
<feature type="compositionally biased region" description="Polar residues" evidence="1">
    <location>
        <begin position="594"/>
        <end position="604"/>
    </location>
</feature>
<keyword evidence="3" id="KW-1185">Reference proteome</keyword>
<feature type="compositionally biased region" description="Polar residues" evidence="1">
    <location>
        <begin position="498"/>
        <end position="535"/>
    </location>
</feature>
<feature type="region of interest" description="Disordered" evidence="1">
    <location>
        <begin position="635"/>
        <end position="654"/>
    </location>
</feature>
<feature type="region of interest" description="Disordered" evidence="1">
    <location>
        <begin position="347"/>
        <end position="367"/>
    </location>
</feature>
<comment type="caution">
    <text evidence="2">The sequence shown here is derived from an EMBL/GenBank/DDBJ whole genome shotgun (WGS) entry which is preliminary data.</text>
</comment>
<evidence type="ECO:0000313" key="3">
    <source>
        <dbReference type="Proteomes" id="UP001201262"/>
    </source>
</evidence>
<dbReference type="GO" id="GO:0031578">
    <property type="term" value="P:mitotic spindle orientation checkpoint signaling"/>
    <property type="evidence" value="ECO:0007669"/>
    <property type="project" value="TreeGrafter"/>
</dbReference>
<gene>
    <name evidence="2" type="ORF">BGW36DRAFT_335627</name>
</gene>
<dbReference type="RefSeq" id="XP_046077300.1">
    <property type="nucleotide sequence ID" value="XM_046212944.1"/>
</dbReference>
<dbReference type="EMBL" id="JAJTJA010000002">
    <property type="protein sequence ID" value="KAH8704282.1"/>
    <property type="molecule type" value="Genomic_DNA"/>
</dbReference>
<dbReference type="Proteomes" id="UP001201262">
    <property type="component" value="Unassembled WGS sequence"/>
</dbReference>
<dbReference type="GO" id="GO:0005096">
    <property type="term" value="F:GTPase activator activity"/>
    <property type="evidence" value="ECO:0007669"/>
    <property type="project" value="InterPro"/>
</dbReference>
<feature type="region of interest" description="Disordered" evidence="1">
    <location>
        <begin position="890"/>
        <end position="942"/>
    </location>
</feature>
<dbReference type="InterPro" id="IPR034586">
    <property type="entry name" value="Bfa1/Byr4"/>
</dbReference>
<feature type="compositionally biased region" description="Acidic residues" evidence="1">
    <location>
        <begin position="918"/>
        <end position="930"/>
    </location>
</feature>
<proteinExistence type="predicted"/>
<dbReference type="GeneID" id="70243231"/>
<protein>
    <submittedName>
        <fullName evidence="2">Cytokinesis regulator</fullName>
    </submittedName>
</protein>
<dbReference type="PANTHER" id="PTHR35140:SF1">
    <property type="entry name" value="MITOTIC CHECK POINT PROTEIN BFA1"/>
    <property type="match status" value="1"/>
</dbReference>
<feature type="compositionally biased region" description="Polar residues" evidence="1">
    <location>
        <begin position="410"/>
        <end position="422"/>
    </location>
</feature>
<feature type="region of interest" description="Disordered" evidence="1">
    <location>
        <begin position="767"/>
        <end position="796"/>
    </location>
</feature>
<dbReference type="GO" id="GO:0044732">
    <property type="term" value="C:mitotic spindle pole body"/>
    <property type="evidence" value="ECO:0007669"/>
    <property type="project" value="TreeGrafter"/>
</dbReference>
<feature type="region of interest" description="Disordered" evidence="1">
    <location>
        <begin position="666"/>
        <end position="755"/>
    </location>
</feature>
<feature type="region of interest" description="Disordered" evidence="1">
    <location>
        <begin position="161"/>
        <end position="205"/>
    </location>
</feature>
<evidence type="ECO:0000313" key="2">
    <source>
        <dbReference type="EMBL" id="KAH8704282.1"/>
    </source>
</evidence>
<sequence length="983" mass="108353">MQADTLHLLQSEAAPVESWDEDGDLQCLDDIHFQPVSTTTSVTGSVLRSGHRDSVSSRLSVRSDADSNVGDEDWQVLLRDNDETATEDAIASARNAGIPIPGGISKSALMGGAIKKLQSKHIRKTTIDDWSEDLEFPANAELSLKSQAQELFPETLQHINNTPSMTSPAKPHRSLNSDSFREPEIVSRTEESVETRKTYEETDQNGEVQDVPTIKIAKSHLHEVQITTRTGDNNIMDTNQDAEDFEKDFELSAENSILKLSAPKDIAITTPEMNDDGWDIDWAEGSIGVRFGGTRRDGRSTHSSSISAFSPSISSCLTAESEDDGLDGLVLPDGPLDFGEALKKRQEVLTTPDISPKSQPVSKESNDHKSFFDNLDIGDGNVFASMKQSVNRNVKRKIARPETPSRSEKTITFTNKTPSSVTRIPRLSGHDRSHSNLEPVSESGAPITKFRRPQSRLAGHATRSSVPSIHNSHTSPPSTPSRPRRSLGSRISTEAPRNDTTTSSQLLKAKRSISSIRPNEQSNPITPFQRPSSRQDGVISLRPKTPVDRSTTDSRLPNRRGQVPFLPAGASTSQSHHASVKYSRYLRRSDSDDYTGSTVGQKSATRFGHLQRSETPNAQHRDSITEYTNVTAKRTVTRPAHRRNYGDGTELESFDDLPTSAVAESRFVKSPVGHGAPRSIRSRLAQTPSPLLSRTETPVNILNSSRPSSFTPRFARDTNASRNAREQRIASLSVPSRDRGSMALTPLSTNWKGPTLQEGETMLTLRSKKGKLSRTPTSRPQLIRPMGSGVSGSRQINGMQYNPATYRWEGNENTVAEFDIINRPKTPKAAPALITSIGATKDAQVVGNMVFDPQRMCWQKVASTLSDPDGGPVVSDESEDVFAGLDDLQEKPDTQHKRVLSSDAFEMDGSDEQSGGDSGEEWPITEEFDVGPEFVKRQRAEEDRWKRKVTKWVSSERQRFGDGWRWAIRDLVPTAPTKIDPLG</sequence>
<dbReference type="PANTHER" id="PTHR35140">
    <property type="entry name" value="MITOTIC CHECK POINT PROTEIN BFA1"/>
    <property type="match status" value="1"/>
</dbReference>
<feature type="compositionally biased region" description="Polar residues" evidence="1">
    <location>
        <begin position="348"/>
        <end position="363"/>
    </location>
</feature>
<feature type="compositionally biased region" description="Polar residues" evidence="1">
    <location>
        <begin position="684"/>
        <end position="711"/>
    </location>
</feature>
<accession>A0AAD4Q332</accession>
<evidence type="ECO:0000256" key="1">
    <source>
        <dbReference type="SAM" id="MobiDB-lite"/>
    </source>
</evidence>